<dbReference type="AlphaFoldDB" id="A0A182IFJ8"/>
<evidence type="ECO:0000313" key="2">
    <source>
        <dbReference type="Proteomes" id="UP000075840"/>
    </source>
</evidence>
<dbReference type="VEuPathDB" id="VectorBase:AARA014263"/>
<keyword evidence="2" id="KW-1185">Reference proteome</keyword>
<reference evidence="1" key="1">
    <citation type="submission" date="2022-08" db="UniProtKB">
        <authorList>
            <consortium name="EnsemblMetazoa"/>
        </authorList>
    </citation>
    <scope>IDENTIFICATION</scope>
    <source>
        <strain evidence="1">Dongola</strain>
    </source>
</reference>
<dbReference type="EMBL" id="APCN01001931">
    <property type="status" value="NOT_ANNOTATED_CDS"/>
    <property type="molecule type" value="Genomic_DNA"/>
</dbReference>
<name>A0A182IFJ8_ANOAR</name>
<accession>A0A182IFJ8</accession>
<organism evidence="1 2">
    <name type="scientific">Anopheles arabiensis</name>
    <name type="common">Mosquito</name>
    <dbReference type="NCBI Taxonomy" id="7173"/>
    <lineage>
        <taxon>Eukaryota</taxon>
        <taxon>Metazoa</taxon>
        <taxon>Ecdysozoa</taxon>
        <taxon>Arthropoda</taxon>
        <taxon>Hexapoda</taxon>
        <taxon>Insecta</taxon>
        <taxon>Pterygota</taxon>
        <taxon>Neoptera</taxon>
        <taxon>Endopterygota</taxon>
        <taxon>Diptera</taxon>
        <taxon>Nematocera</taxon>
        <taxon>Culicoidea</taxon>
        <taxon>Culicidae</taxon>
        <taxon>Anophelinae</taxon>
        <taxon>Anopheles</taxon>
    </lineage>
</organism>
<evidence type="ECO:0000313" key="1">
    <source>
        <dbReference type="EnsemblMetazoa" id="AARA014263-PA"/>
    </source>
</evidence>
<proteinExistence type="predicted"/>
<dbReference type="Proteomes" id="UP000075840">
    <property type="component" value="Unassembled WGS sequence"/>
</dbReference>
<dbReference type="EnsemblMetazoa" id="AARA014263-RA">
    <property type="protein sequence ID" value="AARA014263-PA"/>
    <property type="gene ID" value="AARA014263"/>
</dbReference>
<sequence>MQCQRCFRCSWGESRPVSLSRYRRTETQVHWSPLIV</sequence>
<protein>
    <submittedName>
        <fullName evidence="1">Uncharacterized protein</fullName>
    </submittedName>
</protein>